<keyword evidence="4 7" id="KW-0812">Transmembrane</keyword>
<feature type="transmembrane region" description="Helical" evidence="7">
    <location>
        <begin position="60"/>
        <end position="77"/>
    </location>
</feature>
<dbReference type="OrthoDB" id="8162at10239"/>
<feature type="transmembrane region" description="Helical" evidence="7">
    <location>
        <begin position="173"/>
        <end position="190"/>
    </location>
</feature>
<reference evidence="8 9" key="1">
    <citation type="journal article" date="2015" name="Genome Announc.">
        <title>Complete Genome of Salmonella enterica Serovar Typhimurium T5-Like Siphophage Stitch.</title>
        <authorList>
            <person name="Grover J.M."/>
            <person name="Luna A.J."/>
            <person name="Wood T.L."/>
            <person name="Chamakura K.R."/>
            <person name="Kuty Everett G.F."/>
        </authorList>
    </citation>
    <scope>NUCLEOTIDE SEQUENCE [LARGE SCALE GENOMIC DNA]</scope>
</reference>
<evidence type="ECO:0000256" key="2">
    <source>
        <dbReference type="ARBA" id="ARBA00022448"/>
    </source>
</evidence>
<gene>
    <name evidence="8" type="ORF">CPT_Stitch78</name>
</gene>
<dbReference type="PANTHER" id="PTHR36122:SF2">
    <property type="entry name" value="NICOTINAMIDE RIBOSIDE TRANSPORTER PNUC"/>
    <property type="match status" value="1"/>
</dbReference>
<sequence>MTNYLVNDFKNWKPLEYLWLFIAVAFISLANYNGTALDWATAITNVVCVILVAKGRVSNYIWGLVGVLTYGITALNADLYGNAALNLLYYVPMQFYGMYLWHKNKPSNLPDVPTKVLTKAQALLTLGILAVATLGYGSFLATTADPFPMLDAFTAVGSVIAMWLMVKQYAEQWLIWIAINIGTVYIWLVTAQSTGASYAILAMWLVFLGNSILGAYKGYFVRVNK</sequence>
<evidence type="ECO:0000313" key="9">
    <source>
        <dbReference type="Proteomes" id="UP000030204"/>
    </source>
</evidence>
<evidence type="ECO:0000256" key="5">
    <source>
        <dbReference type="ARBA" id="ARBA00022989"/>
    </source>
</evidence>
<evidence type="ECO:0000256" key="4">
    <source>
        <dbReference type="ARBA" id="ARBA00022692"/>
    </source>
</evidence>
<dbReference type="EMBL" id="KM236244">
    <property type="protein sequence ID" value="AIW04029.1"/>
    <property type="molecule type" value="Genomic_DNA"/>
</dbReference>
<name>A0A0A0RQU7_9CAUD</name>
<feature type="transmembrane region" description="Helical" evidence="7">
    <location>
        <begin position="12"/>
        <end position="30"/>
    </location>
</feature>
<dbReference type="NCBIfam" id="TIGR01528">
    <property type="entry name" value="NMN_trans_PnuC"/>
    <property type="match status" value="1"/>
</dbReference>
<keyword evidence="2" id="KW-0813">Transport</keyword>
<dbReference type="GO" id="GO:0034257">
    <property type="term" value="F:nicotinamide riboside transmembrane transporter activity"/>
    <property type="evidence" value="ECO:0007669"/>
    <property type="project" value="InterPro"/>
</dbReference>
<keyword evidence="5 7" id="KW-1133">Transmembrane helix</keyword>
<dbReference type="KEGG" id="vg:24598773"/>
<feature type="transmembrane region" description="Helical" evidence="7">
    <location>
        <begin position="83"/>
        <end position="101"/>
    </location>
</feature>
<keyword evidence="6 7" id="KW-0472">Membrane</keyword>
<dbReference type="Proteomes" id="UP000030204">
    <property type="component" value="Segment"/>
</dbReference>
<feature type="transmembrane region" description="Helical" evidence="7">
    <location>
        <begin position="196"/>
        <end position="216"/>
    </location>
</feature>
<feature type="transmembrane region" description="Helical" evidence="7">
    <location>
        <begin position="147"/>
        <end position="166"/>
    </location>
</feature>
<dbReference type="InterPro" id="IPR006419">
    <property type="entry name" value="NMN_transpt_PnuC"/>
</dbReference>
<feature type="transmembrane region" description="Helical" evidence="7">
    <location>
        <begin position="122"/>
        <end position="141"/>
    </location>
</feature>
<dbReference type="GeneID" id="24598773"/>
<evidence type="ECO:0000256" key="1">
    <source>
        <dbReference type="ARBA" id="ARBA00004651"/>
    </source>
</evidence>
<protein>
    <submittedName>
        <fullName evidence="8">Nicotinamide mononucleotide transporter</fullName>
    </submittedName>
</protein>
<comment type="subcellular location">
    <subcellularLocation>
        <location evidence="1">Cell membrane</location>
        <topology evidence="1">Multi-pass membrane protein</topology>
    </subcellularLocation>
</comment>
<dbReference type="GO" id="GO:0005886">
    <property type="term" value="C:plasma membrane"/>
    <property type="evidence" value="ECO:0007669"/>
    <property type="project" value="UniProtKB-SubCell"/>
</dbReference>
<keyword evidence="3" id="KW-1003">Cell membrane</keyword>
<accession>A0A0A0RQU7</accession>
<dbReference type="RefSeq" id="YP_009146019.1">
    <property type="nucleotide sequence ID" value="NC_027297.1"/>
</dbReference>
<proteinExistence type="predicted"/>
<dbReference type="Pfam" id="PF04973">
    <property type="entry name" value="NMN_transporter"/>
    <property type="match status" value="1"/>
</dbReference>
<keyword evidence="9" id="KW-1185">Reference proteome</keyword>
<evidence type="ECO:0000256" key="6">
    <source>
        <dbReference type="ARBA" id="ARBA00023136"/>
    </source>
</evidence>
<evidence type="ECO:0000256" key="7">
    <source>
        <dbReference type="SAM" id="Phobius"/>
    </source>
</evidence>
<evidence type="ECO:0000313" key="8">
    <source>
        <dbReference type="EMBL" id="AIW04029.1"/>
    </source>
</evidence>
<evidence type="ECO:0000256" key="3">
    <source>
        <dbReference type="ARBA" id="ARBA00022475"/>
    </source>
</evidence>
<organism evidence="8 9">
    <name type="scientific">Salmonella phage Stitch</name>
    <dbReference type="NCBI Taxonomy" id="2991861"/>
    <lineage>
        <taxon>Viruses</taxon>
        <taxon>Duplodnaviria</taxon>
        <taxon>Heunggongvirae</taxon>
        <taxon>Uroviricota</taxon>
        <taxon>Caudoviricetes</taxon>
        <taxon>Demerecviridae</taxon>
        <taxon>Markadamsvirinae</taxon>
        <taxon>Epseptimavirus</taxon>
        <taxon>Epseptimavirus stitch</taxon>
    </lineage>
</organism>
<dbReference type="PANTHER" id="PTHR36122">
    <property type="entry name" value="NICOTINAMIDE RIBOSIDE TRANSPORTER PNUC"/>
    <property type="match status" value="1"/>
</dbReference>